<gene>
    <name evidence="5" type="ORF">GE300_14995</name>
</gene>
<dbReference type="InterPro" id="IPR032874">
    <property type="entry name" value="DDE_dom"/>
</dbReference>
<evidence type="ECO:0000256" key="3">
    <source>
        <dbReference type="ARBA" id="ARBA00023172"/>
    </source>
</evidence>
<dbReference type="InterPro" id="IPR047930">
    <property type="entry name" value="Transpos_IS6"/>
</dbReference>
<organism evidence="5 6">
    <name type="scientific">Halovulum marinum</name>
    <dbReference type="NCBI Taxonomy" id="2662447"/>
    <lineage>
        <taxon>Bacteria</taxon>
        <taxon>Pseudomonadati</taxon>
        <taxon>Pseudomonadota</taxon>
        <taxon>Alphaproteobacteria</taxon>
        <taxon>Rhodobacterales</taxon>
        <taxon>Paracoccaceae</taxon>
        <taxon>Halovulum</taxon>
    </lineage>
</organism>
<evidence type="ECO:0000256" key="2">
    <source>
        <dbReference type="ARBA" id="ARBA00023125"/>
    </source>
</evidence>
<reference evidence="5 6" key="1">
    <citation type="submission" date="2019-10" db="EMBL/GenBank/DDBJ databases">
        <title>Cognatihalovulum marinum gen. nov. sp. nov., a new member of the family Rhodobacteraceae isolated from deep seawater of the Northwest Indian Ocean.</title>
        <authorList>
            <person name="Ruan C."/>
            <person name="Wang J."/>
            <person name="Zheng X."/>
            <person name="Song L."/>
            <person name="Zhu Y."/>
            <person name="Huang Y."/>
            <person name="Lu Z."/>
            <person name="Du W."/>
            <person name="Huang L."/>
            <person name="Dai X."/>
        </authorList>
    </citation>
    <scope>NUCLEOTIDE SEQUENCE [LARGE SCALE GENOMIC DNA]</scope>
    <source>
        <strain evidence="5 6">2CG4</strain>
    </source>
</reference>
<dbReference type="GO" id="GO:0006310">
    <property type="term" value="P:DNA recombination"/>
    <property type="evidence" value="ECO:0007669"/>
    <property type="project" value="UniProtKB-KW"/>
</dbReference>
<evidence type="ECO:0000313" key="6">
    <source>
        <dbReference type="Proteomes" id="UP000474957"/>
    </source>
</evidence>
<keyword evidence="2" id="KW-0238">DNA-binding</keyword>
<evidence type="ECO:0000313" key="5">
    <source>
        <dbReference type="EMBL" id="MSU90904.1"/>
    </source>
</evidence>
<accession>A0A6L5Z4G9</accession>
<dbReference type="GO" id="GO:0032196">
    <property type="term" value="P:transposition"/>
    <property type="evidence" value="ECO:0007669"/>
    <property type="project" value="UniProtKB-KW"/>
</dbReference>
<name>A0A6L5Z4G9_9RHOB</name>
<dbReference type="AlphaFoldDB" id="A0A6L5Z4G9"/>
<keyword evidence="6" id="KW-1185">Reference proteome</keyword>
<evidence type="ECO:0000256" key="1">
    <source>
        <dbReference type="ARBA" id="ARBA00022578"/>
    </source>
</evidence>
<comment type="caution">
    <text evidence="5">The sequence shown here is derived from an EMBL/GenBank/DDBJ whole genome shotgun (WGS) entry which is preliminary data.</text>
</comment>
<protein>
    <submittedName>
        <fullName evidence="5">IS6 family transposase</fullName>
    </submittedName>
</protein>
<dbReference type="GO" id="GO:0003677">
    <property type="term" value="F:DNA binding"/>
    <property type="evidence" value="ECO:0007669"/>
    <property type="project" value="UniProtKB-KW"/>
</dbReference>
<keyword evidence="1" id="KW-0815">Transposition</keyword>
<keyword evidence="3" id="KW-0233">DNA recombination</keyword>
<dbReference type="NCBIfam" id="NF033587">
    <property type="entry name" value="transpos_IS6"/>
    <property type="match status" value="1"/>
</dbReference>
<sequence length="265" mass="30162">MLAERGVTVDASTINRRVRKFGPEIRKRAYGTHRSWRRLQWHVYETYVRVGTGWYYLWRAVDQFGQLIDFRLTARRNATAARAFLRQARETVRLYLPMTIITDKAHSVAKVIGEINNNLGPEGAIRHIDRKYLNIRIERDHTVGSNDCGPYPAFGPWPGPRPRPLLPGSRPFALSEKDSLKTVRSASLTRSTSWLMSIPRSWSRSSTFRSWSSPTEVVLRFPKHSGGPLQWGKINNRPGPPRLSCHCPCRADRSGPGSRSGTASR</sequence>
<dbReference type="Proteomes" id="UP000474957">
    <property type="component" value="Unassembled WGS sequence"/>
</dbReference>
<dbReference type="InterPro" id="IPR052183">
    <property type="entry name" value="IS_Transposase"/>
</dbReference>
<dbReference type="EMBL" id="WIND01000013">
    <property type="protein sequence ID" value="MSU90904.1"/>
    <property type="molecule type" value="Genomic_DNA"/>
</dbReference>
<dbReference type="PANTHER" id="PTHR35528">
    <property type="entry name" value="BLL1675 PROTEIN"/>
    <property type="match status" value="1"/>
</dbReference>
<proteinExistence type="predicted"/>
<dbReference type="PANTHER" id="PTHR35528:SF3">
    <property type="entry name" value="BLL1675 PROTEIN"/>
    <property type="match status" value="1"/>
</dbReference>
<feature type="domain" description="DDE" evidence="4">
    <location>
        <begin position="40"/>
        <end position="142"/>
    </location>
</feature>
<dbReference type="Pfam" id="PF13610">
    <property type="entry name" value="DDE_Tnp_IS240"/>
    <property type="match status" value="1"/>
</dbReference>
<evidence type="ECO:0000259" key="4">
    <source>
        <dbReference type="Pfam" id="PF13610"/>
    </source>
</evidence>